<reference evidence="1 2" key="1">
    <citation type="submission" date="2018-06" db="EMBL/GenBank/DDBJ databases">
        <authorList>
            <consortium name="Pathogen Informatics"/>
            <person name="Doyle S."/>
        </authorList>
    </citation>
    <scope>NUCLEOTIDE SEQUENCE [LARGE SCALE GENOMIC DNA]</scope>
    <source>
        <strain evidence="1 2">NCTC10038</strain>
    </source>
</reference>
<dbReference type="Proteomes" id="UP000248640">
    <property type="component" value="Chromosome 1"/>
</dbReference>
<proteinExistence type="predicted"/>
<name>A0A1T2ZK75_PSEFL</name>
<dbReference type="AlphaFoldDB" id="A0A1T2ZK75"/>
<protein>
    <submittedName>
        <fullName evidence="1">Uncharacterized protein</fullName>
    </submittedName>
</protein>
<dbReference type="GeneID" id="61638279"/>
<organism evidence="1 2">
    <name type="scientific">Pseudomonas fluorescens</name>
    <dbReference type="NCBI Taxonomy" id="294"/>
    <lineage>
        <taxon>Bacteria</taxon>
        <taxon>Pseudomonadati</taxon>
        <taxon>Pseudomonadota</taxon>
        <taxon>Gammaproteobacteria</taxon>
        <taxon>Pseudomonadales</taxon>
        <taxon>Pseudomonadaceae</taxon>
        <taxon>Pseudomonas</taxon>
    </lineage>
</organism>
<sequence length="101" mass="11617">MSNEVARLEASLRLHTRRLKKLQRAWVPLQQCAPKWVLVLWIVGVCVSLGTQCYGHWLVTAPMICVLIVAEIIVEERQMTLLLRADHARDLLRRARLDGGY</sequence>
<gene>
    <name evidence="1" type="ORF">NCTC10038_02337</name>
</gene>
<accession>A0A1T2ZK75</accession>
<evidence type="ECO:0000313" key="1">
    <source>
        <dbReference type="EMBL" id="SQF90918.1"/>
    </source>
</evidence>
<dbReference type="RefSeq" id="WP_053255518.1">
    <property type="nucleotide sequence ID" value="NZ_CBCRXZ010000016.1"/>
</dbReference>
<dbReference type="EMBL" id="LS483372">
    <property type="protein sequence ID" value="SQF90918.1"/>
    <property type="molecule type" value="Genomic_DNA"/>
</dbReference>
<evidence type="ECO:0000313" key="2">
    <source>
        <dbReference type="Proteomes" id="UP000248640"/>
    </source>
</evidence>